<dbReference type="OrthoDB" id="5421736at2"/>
<proteinExistence type="predicted"/>
<dbReference type="Proteomes" id="UP000321899">
    <property type="component" value="Unassembled WGS sequence"/>
</dbReference>
<comment type="caution">
    <text evidence="1">The sequence shown here is derived from an EMBL/GenBank/DDBJ whole genome shotgun (WGS) entry which is preliminary data.</text>
</comment>
<evidence type="ECO:0000313" key="2">
    <source>
        <dbReference type="Proteomes" id="UP000321899"/>
    </source>
</evidence>
<accession>A0A5S5MCG3</accession>
<evidence type="ECO:0000313" key="1">
    <source>
        <dbReference type="EMBL" id="TYT73371.1"/>
    </source>
</evidence>
<organism evidence="1 2">
    <name type="scientific">Desulfobotulus mexicanus</name>
    <dbReference type="NCBI Taxonomy" id="2586642"/>
    <lineage>
        <taxon>Bacteria</taxon>
        <taxon>Pseudomonadati</taxon>
        <taxon>Thermodesulfobacteriota</taxon>
        <taxon>Desulfobacteria</taxon>
        <taxon>Desulfobacterales</taxon>
        <taxon>Desulfobacteraceae</taxon>
        <taxon>Desulfobotulus</taxon>
    </lineage>
</organism>
<dbReference type="EMBL" id="VDMB01000033">
    <property type="protein sequence ID" value="TYT73371.1"/>
    <property type="molecule type" value="Genomic_DNA"/>
</dbReference>
<dbReference type="AlphaFoldDB" id="A0A5S5MCG3"/>
<gene>
    <name evidence="1" type="ORF">FIM25_15535</name>
</gene>
<name>A0A5S5MCG3_9BACT</name>
<protein>
    <submittedName>
        <fullName evidence="1">Uncharacterized protein</fullName>
    </submittedName>
</protein>
<keyword evidence="2" id="KW-1185">Reference proteome</keyword>
<sequence>MTEKEHKRYKVKMACPQCGCSNLTTLSKEEIQKRFGDLPNVELDCHECMIKYETARADACPEWDAECIMMQEGKGKA</sequence>
<reference evidence="1 2" key="1">
    <citation type="submission" date="2019-06" db="EMBL/GenBank/DDBJ databases">
        <title>Desulfobotulus mexicanus sp. nov., a novel sulfate-reducing bacterium isolated from the sediment of an alkaline crater lake in Mexico.</title>
        <authorList>
            <person name="Hirschler-Rea A."/>
        </authorList>
    </citation>
    <scope>NUCLEOTIDE SEQUENCE [LARGE SCALE GENOMIC DNA]</scope>
    <source>
        <strain evidence="1 2">PAR22N</strain>
    </source>
</reference>
<dbReference type="RefSeq" id="WP_139450774.1">
    <property type="nucleotide sequence ID" value="NZ_VDMB01000033.1"/>
</dbReference>